<evidence type="ECO:0000256" key="11">
    <source>
        <dbReference type="ARBA" id="ARBA00022842"/>
    </source>
</evidence>
<dbReference type="Pfam" id="PF00809">
    <property type="entry name" value="Pterin_bind"/>
    <property type="match status" value="1"/>
</dbReference>
<keyword evidence="7" id="KW-0479">Metal-binding</keyword>
<dbReference type="NCBIfam" id="TIGR01498">
    <property type="entry name" value="folK"/>
    <property type="match status" value="1"/>
</dbReference>
<evidence type="ECO:0000256" key="4">
    <source>
        <dbReference type="ARBA" id="ARBA00005051"/>
    </source>
</evidence>
<dbReference type="UniPathway" id="UPA00077">
    <property type="reaction ID" value="UER00155"/>
</dbReference>
<gene>
    <name evidence="15" type="ORF">C5L14_13905</name>
</gene>
<organism evidence="15 16">
    <name type="scientific">Labrys okinawensis</name>
    <dbReference type="NCBI Taxonomy" id="346911"/>
    <lineage>
        <taxon>Bacteria</taxon>
        <taxon>Pseudomonadati</taxon>
        <taxon>Pseudomonadota</taxon>
        <taxon>Alphaproteobacteria</taxon>
        <taxon>Hyphomicrobiales</taxon>
        <taxon>Xanthobacteraceae</taxon>
        <taxon>Labrys</taxon>
    </lineage>
</organism>
<dbReference type="InterPro" id="IPR011005">
    <property type="entry name" value="Dihydropteroate_synth-like_sf"/>
</dbReference>
<evidence type="ECO:0000256" key="5">
    <source>
        <dbReference type="ARBA" id="ARBA00009951"/>
    </source>
</evidence>
<dbReference type="PROSITE" id="PS00794">
    <property type="entry name" value="HPPK"/>
    <property type="match status" value="1"/>
</dbReference>
<protein>
    <submittedName>
        <fullName evidence="15">Dihydropteroate synthase</fullName>
    </submittedName>
</protein>
<dbReference type="Gene3D" id="3.30.70.560">
    <property type="entry name" value="7,8-Dihydro-6-hydroxymethylpterin-pyrophosphokinase HPPK"/>
    <property type="match status" value="1"/>
</dbReference>
<dbReference type="GO" id="GO:0046872">
    <property type="term" value="F:metal ion binding"/>
    <property type="evidence" value="ECO:0007669"/>
    <property type="project" value="UniProtKB-KW"/>
</dbReference>
<dbReference type="InterPro" id="IPR000550">
    <property type="entry name" value="Hppk"/>
</dbReference>
<dbReference type="InterPro" id="IPR035907">
    <property type="entry name" value="Hppk_sf"/>
</dbReference>
<sequence>MIYVALGANLPSSEGAPRETLRRAVSALAARGLTISARSRLFLTEPVPRSDQPWYANQVIAVESALTPHQILSVLLDVELQFGRERSERNAARTLDLDLIGYGSEIIDTPDLVVPHPRMHERAFVLAPLADIAPGWRHPVNGETVSLMLARSDRAHVRALRTVPLLMGIVNVTPDSFSDGGRYDNAETAIAHARQLMEEGADILDIGGESTRPGATPVDIETEWQRVGPVIEALAEEAKRRYRLISIDTRHAEIMARALAAGATMINDVTALDDPASRRAVADHDVPVVLMHMQGDPQSMQVNPVYADVVKDVCAELSFKCERAIKDGIAASRLWLDPGIGFGKTMEHNLALLDATPQLRALGFPVLIGASRKIFIRGVDRHGPASERVAGSVSAALSAAQRGADAVRVHDVAQTRQALAVWSAVEGQAMS</sequence>
<proteinExistence type="inferred from homology"/>
<keyword evidence="11" id="KW-0460">Magnesium</keyword>
<comment type="pathway">
    <text evidence="4">Cofactor biosynthesis; tetrahydrofolate biosynthesis; 2-amino-4-hydroxy-6-hydroxymethyl-7,8-dihydropteridine diphosphate from 7,8-dihydroneopterin triphosphate: step 4/4.</text>
</comment>
<keyword evidence="10" id="KW-0067">ATP-binding</keyword>
<dbReference type="PANTHER" id="PTHR20941">
    <property type="entry name" value="FOLATE SYNTHESIS PROTEINS"/>
    <property type="match status" value="1"/>
</dbReference>
<comment type="pathway">
    <text evidence="3">Cofactor biosynthesis; tetrahydrofolate biosynthesis; 7,8-dihydrofolate from 2-amino-4-hydroxy-6-hydroxymethyl-7,8-dihydropteridine diphosphate and 4-aminobenzoate: step 1/2.</text>
</comment>
<keyword evidence="9" id="KW-0418">Kinase</keyword>
<evidence type="ECO:0000256" key="10">
    <source>
        <dbReference type="ARBA" id="ARBA00022840"/>
    </source>
</evidence>
<evidence type="ECO:0000256" key="8">
    <source>
        <dbReference type="ARBA" id="ARBA00022741"/>
    </source>
</evidence>
<dbReference type="Proteomes" id="UP000237682">
    <property type="component" value="Unassembled WGS sequence"/>
</dbReference>
<feature type="domain" description="Pterin-binding" evidence="14">
    <location>
        <begin position="164"/>
        <end position="420"/>
    </location>
</feature>
<comment type="cofactor">
    <cofactor evidence="2">
        <name>Mg(2+)</name>
        <dbReference type="ChEBI" id="CHEBI:18420"/>
    </cofactor>
</comment>
<evidence type="ECO:0000256" key="6">
    <source>
        <dbReference type="ARBA" id="ARBA00022679"/>
    </source>
</evidence>
<dbReference type="InterPro" id="IPR000489">
    <property type="entry name" value="Pterin-binding_dom"/>
</dbReference>
<dbReference type="PROSITE" id="PS50972">
    <property type="entry name" value="PTERIN_BINDING"/>
    <property type="match status" value="1"/>
</dbReference>
<keyword evidence="6" id="KW-0808">Transferase</keyword>
<evidence type="ECO:0000259" key="14">
    <source>
        <dbReference type="PROSITE" id="PS50972"/>
    </source>
</evidence>
<reference evidence="15 16" key="1">
    <citation type="submission" date="2018-02" db="EMBL/GenBank/DDBJ databases">
        <title>Whole genome sequencing of endophytic bacterium.</title>
        <authorList>
            <person name="Eedara R."/>
            <person name="Podile A.R."/>
        </authorList>
    </citation>
    <scope>NUCLEOTIDE SEQUENCE [LARGE SCALE GENOMIC DNA]</scope>
    <source>
        <strain evidence="15 16">RP1T</strain>
    </source>
</reference>
<evidence type="ECO:0000256" key="2">
    <source>
        <dbReference type="ARBA" id="ARBA00001946"/>
    </source>
</evidence>
<dbReference type="EMBL" id="PUEJ01000005">
    <property type="protein sequence ID" value="PRH86436.1"/>
    <property type="molecule type" value="Genomic_DNA"/>
</dbReference>
<dbReference type="GO" id="GO:0046654">
    <property type="term" value="P:tetrahydrofolate biosynthetic process"/>
    <property type="evidence" value="ECO:0007669"/>
    <property type="project" value="UniProtKB-UniPathway"/>
</dbReference>
<accession>A0A2S9QAR8</accession>
<dbReference type="OrthoDB" id="9811744at2"/>
<dbReference type="Gene3D" id="3.20.20.20">
    <property type="entry name" value="Dihydropteroate synthase-like"/>
    <property type="match status" value="1"/>
</dbReference>
<evidence type="ECO:0000313" key="15">
    <source>
        <dbReference type="EMBL" id="PRH86436.1"/>
    </source>
</evidence>
<dbReference type="CDD" id="cd00483">
    <property type="entry name" value="HPPK"/>
    <property type="match status" value="1"/>
</dbReference>
<dbReference type="InterPro" id="IPR006390">
    <property type="entry name" value="DHP_synth_dom"/>
</dbReference>
<comment type="caution">
    <text evidence="15">The sequence shown here is derived from an EMBL/GenBank/DDBJ whole genome shotgun (WGS) entry which is preliminary data.</text>
</comment>
<keyword evidence="16" id="KW-1185">Reference proteome</keyword>
<dbReference type="GO" id="GO:0004156">
    <property type="term" value="F:dihydropteroate synthase activity"/>
    <property type="evidence" value="ECO:0007669"/>
    <property type="project" value="UniProtKB-EC"/>
</dbReference>
<dbReference type="GO" id="GO:0046656">
    <property type="term" value="P:folic acid biosynthetic process"/>
    <property type="evidence" value="ECO:0007669"/>
    <property type="project" value="UniProtKB-KW"/>
</dbReference>
<evidence type="ECO:0000256" key="13">
    <source>
        <dbReference type="ARBA" id="ARBA00023268"/>
    </source>
</evidence>
<evidence type="ECO:0000256" key="7">
    <source>
        <dbReference type="ARBA" id="ARBA00022723"/>
    </source>
</evidence>
<evidence type="ECO:0000256" key="9">
    <source>
        <dbReference type="ARBA" id="ARBA00022777"/>
    </source>
</evidence>
<keyword evidence="8" id="KW-0547">Nucleotide-binding</keyword>
<dbReference type="GO" id="GO:0005829">
    <property type="term" value="C:cytosol"/>
    <property type="evidence" value="ECO:0007669"/>
    <property type="project" value="TreeGrafter"/>
</dbReference>
<dbReference type="SUPFAM" id="SSF51717">
    <property type="entry name" value="Dihydropteroate synthetase-like"/>
    <property type="match status" value="1"/>
</dbReference>
<dbReference type="PROSITE" id="PS00792">
    <property type="entry name" value="DHPS_1"/>
    <property type="match status" value="1"/>
</dbReference>
<dbReference type="PROSITE" id="PS00793">
    <property type="entry name" value="DHPS_2"/>
    <property type="match status" value="1"/>
</dbReference>
<evidence type="ECO:0000256" key="3">
    <source>
        <dbReference type="ARBA" id="ARBA00004763"/>
    </source>
</evidence>
<keyword evidence="12" id="KW-0289">Folate biosynthesis</keyword>
<dbReference type="InterPro" id="IPR045031">
    <property type="entry name" value="DHP_synth-like"/>
</dbReference>
<comment type="similarity">
    <text evidence="5">In the C-terminal section; belongs to the DHPS family.</text>
</comment>
<dbReference type="GO" id="GO:0003848">
    <property type="term" value="F:2-amino-4-hydroxy-6-hydroxymethyldihydropteridine diphosphokinase activity"/>
    <property type="evidence" value="ECO:0007669"/>
    <property type="project" value="InterPro"/>
</dbReference>
<comment type="catalytic activity">
    <reaction evidence="1">
        <text>(7,8-dihydropterin-6-yl)methyl diphosphate + 4-aminobenzoate = 7,8-dihydropteroate + diphosphate</text>
        <dbReference type="Rhea" id="RHEA:19949"/>
        <dbReference type="ChEBI" id="CHEBI:17836"/>
        <dbReference type="ChEBI" id="CHEBI:17839"/>
        <dbReference type="ChEBI" id="CHEBI:33019"/>
        <dbReference type="ChEBI" id="CHEBI:72950"/>
        <dbReference type="EC" id="2.5.1.15"/>
    </reaction>
</comment>
<dbReference type="Pfam" id="PF01288">
    <property type="entry name" value="HPPK"/>
    <property type="match status" value="1"/>
</dbReference>
<name>A0A2S9QAR8_9HYPH</name>
<dbReference type="SUPFAM" id="SSF55083">
    <property type="entry name" value="6-hydroxymethyl-7,8-dihydropterin pyrophosphokinase, HPPK"/>
    <property type="match status" value="1"/>
</dbReference>
<evidence type="ECO:0000256" key="12">
    <source>
        <dbReference type="ARBA" id="ARBA00022909"/>
    </source>
</evidence>
<keyword evidence="13" id="KW-0511">Multifunctional enzyme</keyword>
<dbReference type="PANTHER" id="PTHR20941:SF1">
    <property type="entry name" value="FOLIC ACID SYNTHESIS PROTEIN FOL1"/>
    <property type="match status" value="1"/>
</dbReference>
<dbReference type="GO" id="GO:0016301">
    <property type="term" value="F:kinase activity"/>
    <property type="evidence" value="ECO:0007669"/>
    <property type="project" value="UniProtKB-KW"/>
</dbReference>
<dbReference type="CDD" id="cd00739">
    <property type="entry name" value="DHPS"/>
    <property type="match status" value="1"/>
</dbReference>
<dbReference type="GO" id="GO:0005524">
    <property type="term" value="F:ATP binding"/>
    <property type="evidence" value="ECO:0007669"/>
    <property type="project" value="UniProtKB-KW"/>
</dbReference>
<evidence type="ECO:0000313" key="16">
    <source>
        <dbReference type="Proteomes" id="UP000237682"/>
    </source>
</evidence>
<dbReference type="NCBIfam" id="TIGR01496">
    <property type="entry name" value="DHPS"/>
    <property type="match status" value="1"/>
</dbReference>
<dbReference type="RefSeq" id="WP_105862665.1">
    <property type="nucleotide sequence ID" value="NZ_PUEJ01000005.1"/>
</dbReference>
<dbReference type="AlphaFoldDB" id="A0A2S9QAR8"/>
<evidence type="ECO:0000256" key="1">
    <source>
        <dbReference type="ARBA" id="ARBA00000012"/>
    </source>
</evidence>